<dbReference type="PANTHER" id="PTHR33481">
    <property type="entry name" value="REVERSE TRANSCRIPTASE"/>
    <property type="match status" value="1"/>
</dbReference>
<evidence type="ECO:0000313" key="1">
    <source>
        <dbReference type="EMBL" id="KAF5568012.1"/>
    </source>
</evidence>
<dbReference type="AlphaFoldDB" id="A0A8H5NIU1"/>
<evidence type="ECO:0000313" key="2">
    <source>
        <dbReference type="Proteomes" id="UP000574317"/>
    </source>
</evidence>
<keyword evidence="2" id="KW-1185">Reference proteome</keyword>
<sequence length="670" mass="78064">MFERKRKPRGLPVVSELHYETGIHGDIDAKSRRRTLKPLNRRARRLLSQTVSQAVDKFEIMRIMRRLKIGKAVGPDGIANEVLRTLIDVLPPYLERLFNACLRLRYHPRLFKHSITVMIPKGGGAYDRVDREKLLEILIDFGIPEWSDLEAILNQHWHSTGQSSIPGFVPILHCTPAPHGVGTCLGSEAPSWLKSVQFYCFAFVDYTYIMAVSSSYRTNCRALEFAHEEILKWARPMGVTFSTRKYHLMHFKPPWSRDPDCRLTVNIEGFDTKNEPVDELKILGVIVDRRLRWTAHIAEIEAKVERQLAILTRFSGSVWGTPLLGLVTLYATKIRSTITYACPAWFIYGDYESLDLCLSGLDEIKWAKEHGEGKPNWSFPKYNLDRLKKLQYKCLLRISGALKGTCARVLEKELVIDDIEVTLTRHAMTHRAMILDTPEYEFLATVRSDLTQSGTVTRSKRHPFEVVDNQARLLRDTGHREMMRKYGVAFGEQFWKNPVDRLVTIRLIARRRATAASCKRWDEYRRGRAHPTRHKPAALIENWGLDNRKRYEGLSRAQSTMLIQCRTEKIGLNYYLYKRKRATSWECPCGTGRQTVYHMFMHCERLFHARDILIEGLRDDFEFLKLMIDHADIATKWAIIYFDLAQYKWPKDHRYTMYTKKKYDPLFEGT</sequence>
<accession>A0A8H5NIU1</accession>
<comment type="caution">
    <text evidence="1">The sequence shown here is derived from an EMBL/GenBank/DDBJ whole genome shotgun (WGS) entry which is preliminary data.</text>
</comment>
<gene>
    <name evidence="1" type="ORF">FNAPI_416</name>
</gene>
<reference evidence="1 2" key="1">
    <citation type="submission" date="2020-05" db="EMBL/GenBank/DDBJ databases">
        <title>Identification and distribution of gene clusters putatively required for synthesis of sphingolipid metabolism inhibitors in phylogenetically diverse species of the filamentous fungus Fusarium.</title>
        <authorList>
            <person name="Kim H.-S."/>
            <person name="Busman M."/>
            <person name="Brown D.W."/>
            <person name="Divon H."/>
            <person name="Uhlig S."/>
            <person name="Proctor R.H."/>
        </authorList>
    </citation>
    <scope>NUCLEOTIDE SEQUENCE [LARGE SCALE GENOMIC DNA]</scope>
    <source>
        <strain evidence="1 2">NRRL 25196</strain>
    </source>
</reference>
<organism evidence="1 2">
    <name type="scientific">Fusarium napiforme</name>
    <dbReference type="NCBI Taxonomy" id="42672"/>
    <lineage>
        <taxon>Eukaryota</taxon>
        <taxon>Fungi</taxon>
        <taxon>Dikarya</taxon>
        <taxon>Ascomycota</taxon>
        <taxon>Pezizomycotina</taxon>
        <taxon>Sordariomycetes</taxon>
        <taxon>Hypocreomycetidae</taxon>
        <taxon>Hypocreales</taxon>
        <taxon>Nectriaceae</taxon>
        <taxon>Fusarium</taxon>
        <taxon>Fusarium fujikuroi species complex</taxon>
    </lineage>
</organism>
<name>A0A8H5NIU1_9HYPO</name>
<evidence type="ECO:0008006" key="3">
    <source>
        <dbReference type="Google" id="ProtNLM"/>
    </source>
</evidence>
<dbReference type="Proteomes" id="UP000574317">
    <property type="component" value="Unassembled WGS sequence"/>
</dbReference>
<dbReference type="EMBL" id="JAAOAO010000015">
    <property type="protein sequence ID" value="KAF5568012.1"/>
    <property type="molecule type" value="Genomic_DNA"/>
</dbReference>
<proteinExistence type="predicted"/>
<protein>
    <recommendedName>
        <fullName evidence="3">Reverse transcriptase domain-containing protein</fullName>
    </recommendedName>
</protein>
<dbReference type="PANTHER" id="PTHR33481:SF1">
    <property type="entry name" value="ENDONUCLEASE_EXONUCLEASE_PHOSPHATASE DOMAIN-CONTAINING PROTEIN-RELATED"/>
    <property type="match status" value="1"/>
</dbReference>